<dbReference type="InterPro" id="IPR016181">
    <property type="entry name" value="Acyl_CoA_acyltransferase"/>
</dbReference>
<sequence length="149" mass="16568">MTQTPTSSLISKHYKLSTNNKVSPTPLLPLSSNSTISNNSSNSSNSSSSSSSNSSHSNSSHTALCYLPTRCPNIIEFYHIEIPFTYRHQGLGDLILQKAFQWAEKAKKVVIPTCPFVRKYLENRLEKCIVNQEQKTLSTSSSSIVEKEL</sequence>
<evidence type="ECO:0000313" key="3">
    <source>
        <dbReference type="EMBL" id="ORE15284.1"/>
    </source>
</evidence>
<evidence type="ECO:0000313" key="4">
    <source>
        <dbReference type="Proteomes" id="UP000242381"/>
    </source>
</evidence>
<accession>A0A1X0RTG6</accession>
<reference evidence="3 4" key="1">
    <citation type="journal article" date="2016" name="Proc. Natl. Acad. Sci. U.S.A.">
        <title>Lipid metabolic changes in an early divergent fungus govern the establishment of a mutualistic symbiosis with endobacteria.</title>
        <authorList>
            <person name="Lastovetsky O.A."/>
            <person name="Gaspar M.L."/>
            <person name="Mondo S.J."/>
            <person name="LaButti K.M."/>
            <person name="Sandor L."/>
            <person name="Grigoriev I.V."/>
            <person name="Henry S.A."/>
            <person name="Pawlowska T.E."/>
        </authorList>
    </citation>
    <scope>NUCLEOTIDE SEQUENCE [LARGE SCALE GENOMIC DNA]</scope>
    <source>
        <strain evidence="3 4">ATCC 11559</strain>
    </source>
</reference>
<dbReference type="SUPFAM" id="SSF55729">
    <property type="entry name" value="Acyl-CoA N-acyltransferases (Nat)"/>
    <property type="match status" value="1"/>
</dbReference>
<feature type="domain" description="N-acetyltransferase" evidence="2">
    <location>
        <begin position="44"/>
        <end position="138"/>
    </location>
</feature>
<dbReference type="OMA" id="IEFYHIE"/>
<dbReference type="Pfam" id="PF14542">
    <property type="entry name" value="Acetyltransf_CG"/>
    <property type="match status" value="1"/>
</dbReference>
<protein>
    <recommendedName>
        <fullName evidence="2">N-acetyltransferase domain-containing protein</fullName>
    </recommendedName>
</protein>
<dbReference type="AlphaFoldDB" id="A0A1X0RTG6"/>
<evidence type="ECO:0000256" key="1">
    <source>
        <dbReference type="SAM" id="MobiDB-lite"/>
    </source>
</evidence>
<organism evidence="3 4">
    <name type="scientific">Rhizopus microsporus</name>
    <dbReference type="NCBI Taxonomy" id="58291"/>
    <lineage>
        <taxon>Eukaryota</taxon>
        <taxon>Fungi</taxon>
        <taxon>Fungi incertae sedis</taxon>
        <taxon>Mucoromycota</taxon>
        <taxon>Mucoromycotina</taxon>
        <taxon>Mucoromycetes</taxon>
        <taxon>Mucorales</taxon>
        <taxon>Mucorineae</taxon>
        <taxon>Rhizopodaceae</taxon>
        <taxon>Rhizopus</taxon>
    </lineage>
</organism>
<evidence type="ECO:0000259" key="2">
    <source>
        <dbReference type="PROSITE" id="PS51729"/>
    </source>
</evidence>
<dbReference type="PROSITE" id="PS51729">
    <property type="entry name" value="GNAT_YJDJ"/>
    <property type="match status" value="1"/>
</dbReference>
<name>A0A1X0RTG6_RHIZD</name>
<feature type="region of interest" description="Disordered" evidence="1">
    <location>
        <begin position="1"/>
        <end position="58"/>
    </location>
</feature>
<feature type="compositionally biased region" description="Low complexity" evidence="1">
    <location>
        <begin position="31"/>
        <end position="58"/>
    </location>
</feature>
<dbReference type="VEuPathDB" id="FungiDB:BCV72DRAFT_63466"/>
<gene>
    <name evidence="3" type="ORF">BCV71DRAFT_185659</name>
</gene>
<proteinExistence type="predicted"/>
<dbReference type="Gene3D" id="3.40.630.30">
    <property type="match status" value="1"/>
</dbReference>
<dbReference type="EMBL" id="KV921431">
    <property type="protein sequence ID" value="ORE15284.1"/>
    <property type="molecule type" value="Genomic_DNA"/>
</dbReference>
<dbReference type="InterPro" id="IPR031165">
    <property type="entry name" value="GNAT_YJDJ"/>
</dbReference>
<feature type="compositionally biased region" description="Polar residues" evidence="1">
    <location>
        <begin position="1"/>
        <end position="23"/>
    </location>
</feature>
<dbReference type="Proteomes" id="UP000242381">
    <property type="component" value="Unassembled WGS sequence"/>
</dbReference>